<dbReference type="SUPFAM" id="SSF55729">
    <property type="entry name" value="Acyl-CoA N-acyltransferases (Nat)"/>
    <property type="match status" value="1"/>
</dbReference>
<gene>
    <name evidence="2" type="ORF">OCV47_13415</name>
</gene>
<organism evidence="2 3">
    <name type="scientific">Muricoprocola aceti</name>
    <dbReference type="NCBI Taxonomy" id="2981772"/>
    <lineage>
        <taxon>Bacteria</taxon>
        <taxon>Bacillati</taxon>
        <taxon>Bacillota</taxon>
        <taxon>Clostridia</taxon>
        <taxon>Lachnospirales</taxon>
        <taxon>Lachnospiraceae</taxon>
        <taxon>Muricoprocola</taxon>
    </lineage>
</organism>
<dbReference type="GO" id="GO:0016746">
    <property type="term" value="F:acyltransferase activity"/>
    <property type="evidence" value="ECO:0007669"/>
    <property type="project" value="UniProtKB-KW"/>
</dbReference>
<dbReference type="EMBL" id="JAOQKE010000022">
    <property type="protein sequence ID" value="MCU6726320.1"/>
    <property type="molecule type" value="Genomic_DNA"/>
</dbReference>
<keyword evidence="3" id="KW-1185">Reference proteome</keyword>
<feature type="domain" description="N-acetyltransferase" evidence="1">
    <location>
        <begin position="8"/>
        <end position="172"/>
    </location>
</feature>
<accession>A0ABT2SPX7</accession>
<evidence type="ECO:0000313" key="2">
    <source>
        <dbReference type="EMBL" id="MCU6726320.1"/>
    </source>
</evidence>
<protein>
    <submittedName>
        <fullName evidence="2">GNAT family N-acetyltransferase</fullName>
        <ecNumber evidence="2">2.3.1.-</ecNumber>
    </submittedName>
</protein>
<dbReference type="EC" id="2.3.1.-" evidence="2"/>
<dbReference type="Gene3D" id="3.40.630.30">
    <property type="match status" value="1"/>
</dbReference>
<dbReference type="Pfam" id="PF00583">
    <property type="entry name" value="Acetyltransf_1"/>
    <property type="match status" value="1"/>
</dbReference>
<proteinExistence type="predicted"/>
<dbReference type="CDD" id="cd04301">
    <property type="entry name" value="NAT_SF"/>
    <property type="match status" value="1"/>
</dbReference>
<reference evidence="2 3" key="1">
    <citation type="journal article" date="2021" name="ISME Commun">
        <title>Automated analysis of genomic sequences facilitates high-throughput and comprehensive description of bacteria.</title>
        <authorList>
            <person name="Hitch T.C.A."/>
        </authorList>
    </citation>
    <scope>NUCLEOTIDE SEQUENCE [LARGE SCALE GENOMIC DNA]</scope>
    <source>
        <strain evidence="2 3">Sanger_29</strain>
    </source>
</reference>
<dbReference type="Proteomes" id="UP001652338">
    <property type="component" value="Unassembled WGS sequence"/>
</dbReference>
<dbReference type="RefSeq" id="WP_262655586.1">
    <property type="nucleotide sequence ID" value="NZ_JAOQKE010000022.1"/>
</dbReference>
<dbReference type="InterPro" id="IPR000182">
    <property type="entry name" value="GNAT_dom"/>
</dbReference>
<dbReference type="InterPro" id="IPR016181">
    <property type="entry name" value="Acyl_CoA_acyltransferase"/>
</dbReference>
<keyword evidence="2" id="KW-0808">Transferase</keyword>
<evidence type="ECO:0000259" key="1">
    <source>
        <dbReference type="PROSITE" id="PS51186"/>
    </source>
</evidence>
<sequence>MHSSDFSIRLCTLQELDDIMDLQDRICAAITQPDLFASTCREENASYLTPPNVIYGVFKQKRLIAYASLAFPKNASDNLGWDLGWNSTQIRHCAKLDTIVVDPDFRGLGLQRTLIDRCISHTLKQDPDSILLTTVSPSNLFSLRNVQNEGFQILKRMLKYGGKERYVLGYCPSGQFPAVQ</sequence>
<keyword evidence="2" id="KW-0012">Acyltransferase</keyword>
<comment type="caution">
    <text evidence="2">The sequence shown here is derived from an EMBL/GenBank/DDBJ whole genome shotgun (WGS) entry which is preliminary data.</text>
</comment>
<name>A0ABT2SPX7_9FIRM</name>
<evidence type="ECO:0000313" key="3">
    <source>
        <dbReference type="Proteomes" id="UP001652338"/>
    </source>
</evidence>
<dbReference type="PROSITE" id="PS51186">
    <property type="entry name" value="GNAT"/>
    <property type="match status" value="1"/>
</dbReference>